<protein>
    <submittedName>
        <fullName evidence="9">ATP-binding cassette domain-containing protein</fullName>
    </submittedName>
</protein>
<keyword evidence="6 9" id="KW-0067">ATP-binding</keyword>
<keyword evidence="4" id="KW-0677">Repeat</keyword>
<dbReference type="GO" id="GO:0005524">
    <property type="term" value="F:ATP binding"/>
    <property type="evidence" value="ECO:0007669"/>
    <property type="project" value="UniProtKB-KW"/>
</dbReference>
<evidence type="ECO:0000313" key="9">
    <source>
        <dbReference type="EMBL" id="MQW68706.1"/>
    </source>
</evidence>
<keyword evidence="2" id="KW-0813">Transport</keyword>
<organism evidence="9">
    <name type="scientific">Sinorhizobium medicae</name>
    <dbReference type="NCBI Taxonomy" id="110321"/>
    <lineage>
        <taxon>Bacteria</taxon>
        <taxon>Pseudomonadati</taxon>
        <taxon>Pseudomonadota</taxon>
        <taxon>Alphaproteobacteria</taxon>
        <taxon>Hyphomicrobiales</taxon>
        <taxon>Rhizobiaceae</taxon>
        <taxon>Sinorhizobium/Ensifer group</taxon>
        <taxon>Sinorhizobium</taxon>
    </lineage>
</organism>
<name>A0A6G1WG94_9HYPH</name>
<dbReference type="InterPro" id="IPR017871">
    <property type="entry name" value="ABC_transporter-like_CS"/>
</dbReference>
<gene>
    <name evidence="9" type="ORF">GHJ91_05800</name>
</gene>
<keyword evidence="5" id="KW-0547">Nucleotide-binding</keyword>
<dbReference type="CDD" id="cd03216">
    <property type="entry name" value="ABC_Carb_Monos_I"/>
    <property type="match status" value="1"/>
</dbReference>
<comment type="caution">
    <text evidence="9">The sequence shown here is derived from an EMBL/GenBank/DDBJ whole genome shotgun (WGS) entry which is preliminary data.</text>
</comment>
<evidence type="ECO:0000256" key="3">
    <source>
        <dbReference type="ARBA" id="ARBA00022597"/>
    </source>
</evidence>
<evidence type="ECO:0000256" key="1">
    <source>
        <dbReference type="ARBA" id="ARBA00005417"/>
    </source>
</evidence>
<evidence type="ECO:0000256" key="4">
    <source>
        <dbReference type="ARBA" id="ARBA00022737"/>
    </source>
</evidence>
<evidence type="ECO:0000256" key="2">
    <source>
        <dbReference type="ARBA" id="ARBA00022448"/>
    </source>
</evidence>
<dbReference type="InterPro" id="IPR003593">
    <property type="entry name" value="AAA+_ATPase"/>
</dbReference>
<keyword evidence="7" id="KW-0472">Membrane</keyword>
<dbReference type="PROSITE" id="PS00211">
    <property type="entry name" value="ABC_TRANSPORTER_1"/>
    <property type="match status" value="1"/>
</dbReference>
<dbReference type="PANTHER" id="PTHR43790:SF9">
    <property type="entry name" value="GALACTOFURANOSE TRANSPORTER ATP-BINDING PROTEIN YTFR"/>
    <property type="match status" value="1"/>
</dbReference>
<dbReference type="CDD" id="cd03215">
    <property type="entry name" value="ABC_Carb_Monos_II"/>
    <property type="match status" value="1"/>
</dbReference>
<feature type="domain" description="ABC transporter" evidence="8">
    <location>
        <begin position="20"/>
        <end position="259"/>
    </location>
</feature>
<dbReference type="InterPro" id="IPR050107">
    <property type="entry name" value="ABC_carbohydrate_import_ATPase"/>
</dbReference>
<dbReference type="PROSITE" id="PS50893">
    <property type="entry name" value="ABC_TRANSPORTER_2"/>
    <property type="match status" value="2"/>
</dbReference>
<reference evidence="9" key="1">
    <citation type="journal article" date="2013" name="Genome Biol.">
        <title>Comparative genomics of the core and accessory genomes of 48 Sinorhizobium strains comprising five genospecies.</title>
        <authorList>
            <person name="Sugawara M."/>
            <person name="Epstein B."/>
            <person name="Badgley B.D."/>
            <person name="Unno T."/>
            <person name="Xu L."/>
            <person name="Reese J."/>
            <person name="Gyaneshwar P."/>
            <person name="Denny R."/>
            <person name="Mudge J."/>
            <person name="Bharti A.K."/>
            <person name="Farmer A.D."/>
            <person name="May G.D."/>
            <person name="Woodward J.E."/>
            <person name="Medigue C."/>
            <person name="Vallenet D."/>
            <person name="Lajus A."/>
            <person name="Rouy Z."/>
            <person name="Martinez-Vaz B."/>
            <person name="Tiffin P."/>
            <person name="Young N.D."/>
            <person name="Sadowsky M.J."/>
        </authorList>
    </citation>
    <scope>NUCLEOTIDE SEQUENCE</scope>
    <source>
        <strain evidence="9">M1</strain>
    </source>
</reference>
<dbReference type="SUPFAM" id="SSF52540">
    <property type="entry name" value="P-loop containing nucleoside triphosphate hydrolases"/>
    <property type="match status" value="2"/>
</dbReference>
<keyword evidence="3" id="KW-0762">Sugar transport</keyword>
<dbReference type="AlphaFoldDB" id="A0A6G1WG94"/>
<evidence type="ECO:0000256" key="7">
    <source>
        <dbReference type="ARBA" id="ARBA00023136"/>
    </source>
</evidence>
<accession>A0A6G1WG94</accession>
<evidence type="ECO:0000256" key="6">
    <source>
        <dbReference type="ARBA" id="ARBA00022840"/>
    </source>
</evidence>
<comment type="similarity">
    <text evidence="1">Belongs to the ABC transporter superfamily.</text>
</comment>
<dbReference type="GO" id="GO:0016887">
    <property type="term" value="F:ATP hydrolysis activity"/>
    <property type="evidence" value="ECO:0007669"/>
    <property type="project" value="InterPro"/>
</dbReference>
<dbReference type="InterPro" id="IPR027417">
    <property type="entry name" value="P-loop_NTPase"/>
</dbReference>
<evidence type="ECO:0000259" key="8">
    <source>
        <dbReference type="PROSITE" id="PS50893"/>
    </source>
</evidence>
<evidence type="ECO:0000256" key="5">
    <source>
        <dbReference type="ARBA" id="ARBA00022741"/>
    </source>
</evidence>
<dbReference type="InterPro" id="IPR003439">
    <property type="entry name" value="ABC_transporter-like_ATP-bd"/>
</dbReference>
<sequence length="518" mass="55468">MRRYPNVLPWEENMGEQAVFRIAGVRKTFGAVPVLQGVDLALKPGAVTILMGANGAGKSTLVRILSGVYRRDAGTITLADQPFEPATPAGAIRAGVVTVHQSIDDGAVADLDVATNLTLDRLNGKGARFFFNPRRVRREAAAVASRMGLSINLGAGISELTLADRQMVAIARAMAHEPKVLILDEPTSSLSSAEAERLFELIGRLKARGVAILYISHRMSDIRRLADSIVALRDGRIAGSFEGPDLDYEGAVNAMLGKKVSSGSVNVREAGAPVFKACGLRLSAQSRPIDLSLGDGEIVAVTGLVGVGKTALAETLFGARSPAAGKMVLDGQPYAPKTTGQAIARGVFLVAKDRAESGIVPDFNIYENTSLPFLRRLSRFSVSNRHAERARARGQITSLGVVCRSERDEMQTLSGGNQQKVMVGRWLSEPSRVLILDEPFQGVDIAARRDIGAKLRASAAGRSTILFLTELDEAFEVADRILVMSEQTIVGEHRNADIDVERLLSEIAGQKHQQVSGS</sequence>
<dbReference type="Gene3D" id="3.40.50.300">
    <property type="entry name" value="P-loop containing nucleotide triphosphate hydrolases"/>
    <property type="match status" value="2"/>
</dbReference>
<dbReference type="PANTHER" id="PTHR43790">
    <property type="entry name" value="CARBOHYDRATE TRANSPORT ATP-BINDING PROTEIN MG119-RELATED"/>
    <property type="match status" value="1"/>
</dbReference>
<dbReference type="Pfam" id="PF00005">
    <property type="entry name" value="ABC_tran"/>
    <property type="match status" value="2"/>
</dbReference>
<proteinExistence type="inferred from homology"/>
<dbReference type="EMBL" id="WISB01000037">
    <property type="protein sequence ID" value="MQW68706.1"/>
    <property type="molecule type" value="Genomic_DNA"/>
</dbReference>
<feature type="domain" description="ABC transporter" evidence="8">
    <location>
        <begin position="267"/>
        <end position="511"/>
    </location>
</feature>
<dbReference type="SMART" id="SM00382">
    <property type="entry name" value="AAA"/>
    <property type="match status" value="2"/>
</dbReference>